<protein>
    <submittedName>
        <fullName evidence="7">MFS transporter</fullName>
    </submittedName>
</protein>
<keyword evidence="4 6" id="KW-1133">Transmembrane helix</keyword>
<evidence type="ECO:0000313" key="7">
    <source>
        <dbReference type="EMBL" id="MBF4764091.1"/>
    </source>
</evidence>
<dbReference type="InterPro" id="IPR036259">
    <property type="entry name" value="MFS_trans_sf"/>
</dbReference>
<dbReference type="AlphaFoldDB" id="A0A930VGE2"/>
<proteinExistence type="predicted"/>
<evidence type="ECO:0000256" key="6">
    <source>
        <dbReference type="SAM" id="Phobius"/>
    </source>
</evidence>
<sequence length="408" mass="41523">MTTASAGLLGAPPPPVRRDPMVLTWVVGVAVSAFGDAAWVVALAWTAAHTLQPALAGAVIGIEMFPQAALVLVGGVIADRLDPRVVLVLGQVARAAVLVLGALAWRAGYDGAATLFAIALSFGVAAGLTLPSGMSLMRQIVGPDDFGTVMGWQQVLGRVMRLLGAPTGGILVAAGGPVWAMVLDAATFAVIAAVLLAVVRPRYALPRAEHARWRDSFTDGLGYLRRSPTARIFVTGLTALNVFVSPVVALGLALRVNGSGWGPGWLGVADGALAAGAIVGSLAAIRWQPEYAARSGFRVLVVQGLGLAAVGIPFIPAVLAGMAAVGVTAGLASVWLSSAFLKAIDPAYTGRVSSVTSLGDMTLMPLSMPVLGALAGATSVLTATLAFGLSMSLLCLFFGSRRAIATLT</sequence>
<feature type="transmembrane region" description="Helical" evidence="6">
    <location>
        <begin position="299"/>
        <end position="332"/>
    </location>
</feature>
<evidence type="ECO:0000256" key="5">
    <source>
        <dbReference type="ARBA" id="ARBA00023136"/>
    </source>
</evidence>
<dbReference type="Proteomes" id="UP000640489">
    <property type="component" value="Unassembled WGS sequence"/>
</dbReference>
<feature type="transmembrane region" description="Helical" evidence="6">
    <location>
        <begin position="185"/>
        <end position="205"/>
    </location>
</feature>
<dbReference type="SUPFAM" id="SSF103473">
    <property type="entry name" value="MFS general substrate transporter"/>
    <property type="match status" value="1"/>
</dbReference>
<keyword evidence="2" id="KW-1003">Cell membrane</keyword>
<feature type="transmembrane region" description="Helical" evidence="6">
    <location>
        <begin position="265"/>
        <end position="287"/>
    </location>
</feature>
<keyword evidence="3 6" id="KW-0812">Transmembrane</keyword>
<dbReference type="CDD" id="cd06173">
    <property type="entry name" value="MFS_MefA_like"/>
    <property type="match status" value="1"/>
</dbReference>
<feature type="transmembrane region" description="Helical" evidence="6">
    <location>
        <begin position="370"/>
        <end position="398"/>
    </location>
</feature>
<dbReference type="RefSeq" id="WP_194707265.1">
    <property type="nucleotide sequence ID" value="NZ_JADKPN010000007.1"/>
</dbReference>
<dbReference type="InterPro" id="IPR011701">
    <property type="entry name" value="MFS"/>
</dbReference>
<accession>A0A930VGE2</accession>
<feature type="transmembrane region" description="Helical" evidence="6">
    <location>
        <begin position="54"/>
        <end position="78"/>
    </location>
</feature>
<evidence type="ECO:0000313" key="8">
    <source>
        <dbReference type="Proteomes" id="UP000640489"/>
    </source>
</evidence>
<feature type="transmembrane region" description="Helical" evidence="6">
    <location>
        <begin position="85"/>
        <end position="105"/>
    </location>
</feature>
<keyword evidence="5 6" id="KW-0472">Membrane</keyword>
<comment type="caution">
    <text evidence="7">The sequence shown here is derived from an EMBL/GenBank/DDBJ whole genome shotgun (WGS) entry which is preliminary data.</text>
</comment>
<dbReference type="GO" id="GO:0022857">
    <property type="term" value="F:transmembrane transporter activity"/>
    <property type="evidence" value="ECO:0007669"/>
    <property type="project" value="InterPro"/>
</dbReference>
<dbReference type="EMBL" id="JADKPN010000007">
    <property type="protein sequence ID" value="MBF4764091.1"/>
    <property type="molecule type" value="Genomic_DNA"/>
</dbReference>
<dbReference type="PANTHER" id="PTHR23513:SF11">
    <property type="entry name" value="STAPHYLOFERRIN A TRANSPORTER"/>
    <property type="match status" value="1"/>
</dbReference>
<feature type="transmembrane region" description="Helical" evidence="6">
    <location>
        <begin position="232"/>
        <end position="253"/>
    </location>
</feature>
<evidence type="ECO:0000256" key="2">
    <source>
        <dbReference type="ARBA" id="ARBA00022475"/>
    </source>
</evidence>
<name>A0A930VGE2_9ACTN</name>
<organism evidence="7 8">
    <name type="scientific">Nocardioides islandensis</name>
    <dbReference type="NCBI Taxonomy" id="433663"/>
    <lineage>
        <taxon>Bacteria</taxon>
        <taxon>Bacillati</taxon>
        <taxon>Actinomycetota</taxon>
        <taxon>Actinomycetes</taxon>
        <taxon>Propionibacteriales</taxon>
        <taxon>Nocardioidaceae</taxon>
        <taxon>Nocardioides</taxon>
    </lineage>
</organism>
<gene>
    <name evidence="7" type="ORF">ISU07_13230</name>
</gene>
<evidence type="ECO:0000256" key="1">
    <source>
        <dbReference type="ARBA" id="ARBA00004651"/>
    </source>
</evidence>
<dbReference type="Pfam" id="PF07690">
    <property type="entry name" value="MFS_1"/>
    <property type="match status" value="1"/>
</dbReference>
<dbReference type="Gene3D" id="1.20.1250.20">
    <property type="entry name" value="MFS general substrate transporter like domains"/>
    <property type="match status" value="1"/>
</dbReference>
<evidence type="ECO:0000256" key="3">
    <source>
        <dbReference type="ARBA" id="ARBA00022692"/>
    </source>
</evidence>
<dbReference type="GO" id="GO:0005886">
    <property type="term" value="C:plasma membrane"/>
    <property type="evidence" value="ECO:0007669"/>
    <property type="project" value="UniProtKB-SubCell"/>
</dbReference>
<comment type="subcellular location">
    <subcellularLocation>
        <location evidence="1">Cell membrane</location>
        <topology evidence="1">Multi-pass membrane protein</topology>
    </subcellularLocation>
</comment>
<evidence type="ECO:0000256" key="4">
    <source>
        <dbReference type="ARBA" id="ARBA00022989"/>
    </source>
</evidence>
<feature type="transmembrane region" description="Helical" evidence="6">
    <location>
        <begin position="111"/>
        <end position="130"/>
    </location>
</feature>
<feature type="transmembrane region" description="Helical" evidence="6">
    <location>
        <begin position="22"/>
        <end position="48"/>
    </location>
</feature>
<keyword evidence="8" id="KW-1185">Reference proteome</keyword>
<reference evidence="7" key="1">
    <citation type="submission" date="2020-11" db="EMBL/GenBank/DDBJ databases">
        <title>Nocardioides sp. nov., isolated from Soil of Cynanchum wilfordii Hemsley rhizosphere.</title>
        <authorList>
            <person name="Lee J.-S."/>
            <person name="Suh M.K."/>
            <person name="Kim J.-S."/>
        </authorList>
    </citation>
    <scope>NUCLEOTIDE SEQUENCE</scope>
    <source>
        <strain evidence="7">KCTC 19275</strain>
    </source>
</reference>
<dbReference type="PANTHER" id="PTHR23513">
    <property type="entry name" value="INTEGRAL MEMBRANE EFFLUX PROTEIN-RELATED"/>
    <property type="match status" value="1"/>
</dbReference>